<accession>A0ABU5QG54</accession>
<evidence type="ECO:0000256" key="1">
    <source>
        <dbReference type="ARBA" id="ARBA00006499"/>
    </source>
</evidence>
<dbReference type="PANTHER" id="PTHR10655:SF17">
    <property type="entry name" value="LYSOPHOSPHOLIPASE-LIKE PROTEIN 1"/>
    <property type="match status" value="1"/>
</dbReference>
<dbReference type="InterPro" id="IPR029058">
    <property type="entry name" value="AB_hydrolase_fold"/>
</dbReference>
<evidence type="ECO:0000313" key="4">
    <source>
        <dbReference type="EMBL" id="MEA5141583.1"/>
    </source>
</evidence>
<keyword evidence="5" id="KW-1185">Reference proteome</keyword>
<comment type="caution">
    <text evidence="4">The sequence shown here is derived from an EMBL/GenBank/DDBJ whole genome shotgun (WGS) entry which is preliminary data.</text>
</comment>
<proteinExistence type="inferred from homology"/>
<dbReference type="PANTHER" id="PTHR10655">
    <property type="entry name" value="LYSOPHOSPHOLIPASE-RELATED"/>
    <property type="match status" value="1"/>
</dbReference>
<dbReference type="SUPFAM" id="SSF53474">
    <property type="entry name" value="alpha/beta-Hydrolases"/>
    <property type="match status" value="1"/>
</dbReference>
<protein>
    <submittedName>
        <fullName evidence="4">Dienelactone hydrolase family protein</fullName>
    </submittedName>
</protein>
<feature type="domain" description="Phospholipase/carboxylesterase/thioesterase" evidence="3">
    <location>
        <begin position="15"/>
        <end position="207"/>
    </location>
</feature>
<dbReference type="InterPro" id="IPR003140">
    <property type="entry name" value="PLipase/COase/thioEstase"/>
</dbReference>
<name>A0ABU5QG54_9BACT</name>
<keyword evidence="2 4" id="KW-0378">Hydrolase</keyword>
<dbReference type="Pfam" id="PF02230">
    <property type="entry name" value="Abhydrolase_2"/>
    <property type="match status" value="1"/>
</dbReference>
<dbReference type="GO" id="GO:0016787">
    <property type="term" value="F:hydrolase activity"/>
    <property type="evidence" value="ECO:0007669"/>
    <property type="project" value="UniProtKB-KW"/>
</dbReference>
<comment type="similarity">
    <text evidence="1">Belongs to the AB hydrolase superfamily. AB hydrolase 2 family.</text>
</comment>
<gene>
    <name evidence="4" type="ORF">VB248_20685</name>
</gene>
<evidence type="ECO:0000259" key="3">
    <source>
        <dbReference type="Pfam" id="PF02230"/>
    </source>
</evidence>
<dbReference type="Gene3D" id="3.40.50.1820">
    <property type="entry name" value="alpha/beta hydrolase"/>
    <property type="match status" value="1"/>
</dbReference>
<sequence length="210" mass="22804">MAIHQIENTVFAGKPLDTASKVLIMIHGRGANAQSILSLAEHLSVKDFALVAPNATGNTWYPLSFLAPEAQNEPYLSSALSLVTDLVNQLKAQGFQSKDIYFTGFSQGACLTSEFLGRNAERFGGAFIFTGGLIGDSLKTNRYQGNFEGTPIFIGSSNPDFHVPVERVYATTNIFKDLGANVTEKIYPNMAHTIIEDEIKEANKILALSV</sequence>
<dbReference type="Proteomes" id="UP001302949">
    <property type="component" value="Unassembled WGS sequence"/>
</dbReference>
<organism evidence="4 5">
    <name type="scientific">Arcicella rigui</name>
    <dbReference type="NCBI Taxonomy" id="797020"/>
    <lineage>
        <taxon>Bacteria</taxon>
        <taxon>Pseudomonadati</taxon>
        <taxon>Bacteroidota</taxon>
        <taxon>Cytophagia</taxon>
        <taxon>Cytophagales</taxon>
        <taxon>Flectobacillaceae</taxon>
        <taxon>Arcicella</taxon>
    </lineage>
</organism>
<dbReference type="EMBL" id="JAYFUM010000029">
    <property type="protein sequence ID" value="MEA5141583.1"/>
    <property type="molecule type" value="Genomic_DNA"/>
</dbReference>
<evidence type="ECO:0000256" key="2">
    <source>
        <dbReference type="ARBA" id="ARBA00022801"/>
    </source>
</evidence>
<dbReference type="RefSeq" id="WP_323298739.1">
    <property type="nucleotide sequence ID" value="NZ_JAYFUM010000029.1"/>
</dbReference>
<evidence type="ECO:0000313" key="5">
    <source>
        <dbReference type="Proteomes" id="UP001302949"/>
    </source>
</evidence>
<dbReference type="InterPro" id="IPR050565">
    <property type="entry name" value="LYPA1-2/EST-like"/>
</dbReference>
<reference evidence="4 5" key="1">
    <citation type="submission" date="2023-12" db="EMBL/GenBank/DDBJ databases">
        <title>Novel species of the genus Arcicella isolated from rivers.</title>
        <authorList>
            <person name="Lu H."/>
        </authorList>
    </citation>
    <scope>NUCLEOTIDE SEQUENCE [LARGE SCALE GENOMIC DNA]</scope>
    <source>
        <strain evidence="4 5">KCTC 23307</strain>
    </source>
</reference>